<dbReference type="SMART" id="SM00312">
    <property type="entry name" value="PX"/>
    <property type="match status" value="1"/>
</dbReference>
<dbReference type="GO" id="GO:0006886">
    <property type="term" value="P:intracellular protein transport"/>
    <property type="evidence" value="ECO:0007669"/>
    <property type="project" value="InterPro"/>
</dbReference>
<evidence type="ECO:0000313" key="13">
    <source>
        <dbReference type="Proteomes" id="UP000314982"/>
    </source>
</evidence>
<dbReference type="PROSITE" id="PS50195">
    <property type="entry name" value="PX"/>
    <property type="match status" value="1"/>
</dbReference>
<dbReference type="Pfam" id="PF00787">
    <property type="entry name" value="PX"/>
    <property type="match status" value="1"/>
</dbReference>
<feature type="domain" description="PX" evidence="11">
    <location>
        <begin position="41"/>
        <end position="159"/>
    </location>
</feature>
<comment type="subcellular location">
    <subcellularLocation>
        <location evidence="2">Cytoplasm</location>
    </subcellularLocation>
    <subcellularLocation>
        <location evidence="10">Endomembrane system</location>
        <topology evidence="10">Peripheral membrane protein</topology>
        <orientation evidence="10">Cytoplasmic side</orientation>
    </subcellularLocation>
    <subcellularLocation>
        <location evidence="1">Endosome</location>
    </subcellularLocation>
</comment>
<dbReference type="AlphaFoldDB" id="A0A4W5RM37"/>
<dbReference type="GO" id="GO:0016050">
    <property type="term" value="P:vesicle organization"/>
    <property type="evidence" value="ECO:0007669"/>
    <property type="project" value="TreeGrafter"/>
</dbReference>
<name>A0A4W5RM37_9TELE</name>
<evidence type="ECO:0000256" key="2">
    <source>
        <dbReference type="ARBA" id="ARBA00004496"/>
    </source>
</evidence>
<evidence type="ECO:0000256" key="6">
    <source>
        <dbReference type="ARBA" id="ARBA00022753"/>
    </source>
</evidence>
<dbReference type="STRING" id="62062.ENSHHUP00000087210"/>
<dbReference type="GO" id="GO:0060271">
    <property type="term" value="P:cilium assembly"/>
    <property type="evidence" value="ECO:0007669"/>
    <property type="project" value="TreeGrafter"/>
</dbReference>
<evidence type="ECO:0000256" key="5">
    <source>
        <dbReference type="ARBA" id="ARBA00022490"/>
    </source>
</evidence>
<evidence type="ECO:0000256" key="3">
    <source>
        <dbReference type="ARBA" id="ARBA00010883"/>
    </source>
</evidence>
<evidence type="ECO:0000259" key="11">
    <source>
        <dbReference type="PROSITE" id="PS50195"/>
    </source>
</evidence>
<dbReference type="GO" id="GO:1901981">
    <property type="term" value="F:phosphatidylinositol phosphate binding"/>
    <property type="evidence" value="ECO:0007669"/>
    <property type="project" value="TreeGrafter"/>
</dbReference>
<dbReference type="InterPro" id="IPR001683">
    <property type="entry name" value="PX_dom"/>
</dbReference>
<keyword evidence="4" id="KW-0813">Transport</keyword>
<organism evidence="12 13">
    <name type="scientific">Hucho hucho</name>
    <name type="common">huchen</name>
    <dbReference type="NCBI Taxonomy" id="62062"/>
    <lineage>
        <taxon>Eukaryota</taxon>
        <taxon>Metazoa</taxon>
        <taxon>Chordata</taxon>
        <taxon>Craniata</taxon>
        <taxon>Vertebrata</taxon>
        <taxon>Euteleostomi</taxon>
        <taxon>Actinopterygii</taxon>
        <taxon>Neopterygii</taxon>
        <taxon>Teleostei</taxon>
        <taxon>Protacanthopterygii</taxon>
        <taxon>Salmoniformes</taxon>
        <taxon>Salmonidae</taxon>
        <taxon>Salmoninae</taxon>
        <taxon>Hucho</taxon>
    </lineage>
</organism>
<evidence type="ECO:0000256" key="4">
    <source>
        <dbReference type="ARBA" id="ARBA00022448"/>
    </source>
</evidence>
<dbReference type="InterPro" id="IPR036871">
    <property type="entry name" value="PX_dom_sf"/>
</dbReference>
<dbReference type="Proteomes" id="UP000314982">
    <property type="component" value="Unassembled WGS sequence"/>
</dbReference>
<dbReference type="Ensembl" id="ENSHHUT00000089934.1">
    <property type="protein sequence ID" value="ENSHHUP00000087210.1"/>
    <property type="gene ID" value="ENSHHUG00000050448.1"/>
</dbReference>
<reference evidence="12" key="3">
    <citation type="submission" date="2025-09" db="UniProtKB">
        <authorList>
            <consortium name="Ensembl"/>
        </authorList>
    </citation>
    <scope>IDENTIFICATION</scope>
</reference>
<keyword evidence="8" id="KW-0446">Lipid-binding</keyword>
<evidence type="ECO:0000313" key="12">
    <source>
        <dbReference type="Ensembl" id="ENSHHUP00000087210.1"/>
    </source>
</evidence>
<evidence type="ECO:0000256" key="1">
    <source>
        <dbReference type="ARBA" id="ARBA00004177"/>
    </source>
</evidence>
<reference evidence="13" key="1">
    <citation type="submission" date="2018-06" db="EMBL/GenBank/DDBJ databases">
        <title>Genome assembly of Danube salmon.</title>
        <authorList>
            <person name="Macqueen D.J."/>
            <person name="Gundappa M.K."/>
        </authorList>
    </citation>
    <scope>NUCLEOTIDE SEQUENCE [LARGE SCALE GENOMIC DNA]</scope>
</reference>
<evidence type="ECO:0000256" key="9">
    <source>
        <dbReference type="ARBA" id="ARBA00023136"/>
    </source>
</evidence>
<keyword evidence="6" id="KW-0967">Endosome</keyword>
<keyword evidence="9" id="KW-0472">Membrane</keyword>
<keyword evidence="7" id="KW-0653">Protein transport</keyword>
<dbReference type="InterPro" id="IPR043544">
    <property type="entry name" value="SNX10/11"/>
</dbReference>
<comment type="similarity">
    <text evidence="3">Belongs to the sorting nexin family.</text>
</comment>
<dbReference type="Gene3D" id="3.30.1520.10">
    <property type="entry name" value="Phox-like domain"/>
    <property type="match status" value="1"/>
</dbReference>
<accession>A0A4W5RM37</accession>
<evidence type="ECO:0000256" key="8">
    <source>
        <dbReference type="ARBA" id="ARBA00023121"/>
    </source>
</evidence>
<keyword evidence="5" id="KW-0963">Cytoplasm</keyword>
<sequence>MEVGTFLPKCFLSCGFIVLEQNNYHAHATHFPSEHFLLQEFVSVWVQKPQFHKDDFWHTHIDYEICLHTNSMCFRKKTSCVRRRYSEFVWLRQRLQDNTMLIELPKLPPWNPFFSLNNPCKVNQRMNGLQEFLEIVLQDHLLLSDSRVHLFLQSQLSMTKMEACVLGQTRYTVAQAIQMCSDCHRTRFPIEKGSKIVYEKMHDFTSAVVGETTQADMTSAILFCTFSLSSTMSSLGHSHDSGVPQSPSPLPFDCSTCENSDSNICIRDEGFFSSLSESSCDQEHMEP</sequence>
<proteinExistence type="inferred from homology"/>
<dbReference type="PANTHER" id="PTHR46209">
    <property type="entry name" value="PX DOMAIN-CONTAINING PROTEIN"/>
    <property type="match status" value="1"/>
</dbReference>
<dbReference type="GeneTree" id="ENSGT00940000156007"/>
<evidence type="ECO:0000256" key="7">
    <source>
        <dbReference type="ARBA" id="ARBA00022927"/>
    </source>
</evidence>
<protein>
    <submittedName>
        <fullName evidence="12">Sorting nexin 10a</fullName>
    </submittedName>
</protein>
<reference evidence="12" key="2">
    <citation type="submission" date="2025-08" db="UniProtKB">
        <authorList>
            <consortium name="Ensembl"/>
        </authorList>
    </citation>
    <scope>IDENTIFICATION</scope>
</reference>
<dbReference type="CDD" id="cd06898">
    <property type="entry name" value="PX_SNX10"/>
    <property type="match status" value="1"/>
</dbReference>
<evidence type="ECO:0000256" key="10">
    <source>
        <dbReference type="ARBA" id="ARBA00029433"/>
    </source>
</evidence>
<keyword evidence="13" id="KW-1185">Reference proteome</keyword>
<dbReference type="SUPFAM" id="SSF64268">
    <property type="entry name" value="PX domain"/>
    <property type="match status" value="1"/>
</dbReference>
<dbReference type="GO" id="GO:0005768">
    <property type="term" value="C:endosome"/>
    <property type="evidence" value="ECO:0007669"/>
    <property type="project" value="UniProtKB-SubCell"/>
</dbReference>
<dbReference type="PANTHER" id="PTHR46209:SF2">
    <property type="entry name" value="SORTING NEXIN-10"/>
    <property type="match status" value="1"/>
</dbReference>